<dbReference type="Pfam" id="PF00046">
    <property type="entry name" value="Homeodomain"/>
    <property type="match status" value="1"/>
</dbReference>
<dbReference type="PROSITE" id="PS50071">
    <property type="entry name" value="HOMEOBOX_2"/>
    <property type="match status" value="1"/>
</dbReference>
<sequence>MTSAVCQSEEENRMAPEDNPPVLMNGHTCQDPEGWKEKGEEISKDGDRKIEKSEGEELRSEEEKIQEYMKRSDTVVIFPEPVERGEKGSASSSVDNKGDSKILEDCLVSCTHCEQSFTGPHALYALRDHLKDSHPNVDDTNKQKEEQKHACSKCKASFSDQKHLEKHELIHATSSQSCKICNKSFANVYRLQRHMISHDESAVLRKFKCPECGKAFKFKHHLKEHIRIHSGEKPFACPNCGKRFSHSGSYSSHMTSKKCLVMNLKVRKMDSKSSRGRGTNQNNIFRPIIPKHVSSREGMSLTPAGYLPNSDRFPPFVPPEYHTRQPNHQHHTIQPYLPAIPFHPLLASHFQNSGLAPHYVPLPGLTDMAHLLQSRVSVSQASDDNESTTITSINSLREHSSPAVTLPSGPSKLEHEDSDFKPGVNDEISDVSQFASTTSLLPNRDMNAVKKILEIVDATVSKQQKISGSNKGQNGILPELLNTPPYSRPLSIPGNQVECKLELRETENNENSQPGKYVCHYCNEEFVHNTDLHQHERYMCREKSTIPLPRNERQEELRNSFQHIKVKEEIDAQNFPLQNTTGFLEQSMSPQLSAESEEDTFKESAENDEVMVDGRHVRVRSLLNDESLNILSSYFEDNPKPTKFEIMKLARELCCPSRVVQCWFQNFRARKCHSDSVLLVPSVPSASCNDTGPSPEPNVIPLHKPIGSDSHHSITVPQYRPQSFFSPLCLPSPALHCNGAIPTNRVVPGSVSNISQVHPQLHSELSCTTPPASPNRHEAMDLNRKLDYQPYVNIETEQPLDLSIKPKNIITVSSPPEAADYEVLNLSQKSSRTSTPQRERQRVSHDEGLKFRKSPDCYEKEEEKYCNSTYVKYQPSRLCSTPIHYNRSLDIISNLSKSISSAGDYSKSNGHRQHVSREPLLGDFSSVSTLRVSSPTIAPLSPASDEIPLRPSSSSDAASREGTVSPGSLKIHLDSKTVSPLGDSETQTDGTRGELKLKIPKKKSWKQQFEADESQSSPDSEDPALKKKKLKNGKGDSEEGLFGCDECDKVFNKQSSLARHKYEHSGQRPHKCDVCSKAFKHKHHLTEHKRLHSGEKPFQCKKCLKRFSHSGSYSQHMNHRYSYCKPYRE</sequence>
<feature type="domain" description="C2H2-type" evidence="13">
    <location>
        <begin position="1070"/>
        <end position="1097"/>
    </location>
</feature>
<dbReference type="InterPro" id="IPR009057">
    <property type="entry name" value="Homeodomain-like_sf"/>
</dbReference>
<dbReference type="CDD" id="cd00086">
    <property type="entry name" value="homeodomain"/>
    <property type="match status" value="1"/>
</dbReference>
<feature type="region of interest" description="Disordered" evidence="11">
    <location>
        <begin position="1"/>
        <end position="64"/>
    </location>
</feature>
<feature type="region of interest" description="Disordered" evidence="11">
    <location>
        <begin position="377"/>
        <end position="426"/>
    </location>
</feature>
<evidence type="ECO:0000256" key="8">
    <source>
        <dbReference type="PROSITE-ProRule" id="PRU00042"/>
    </source>
</evidence>
<feature type="domain" description="C2H2-type" evidence="13">
    <location>
        <begin position="176"/>
        <end position="198"/>
    </location>
</feature>
<accession>A0ABM1SFU8</accession>
<evidence type="ECO:0000259" key="12">
    <source>
        <dbReference type="PROSITE" id="PS50071"/>
    </source>
</evidence>
<feature type="domain" description="C2H2-type" evidence="13">
    <location>
        <begin position="149"/>
        <end position="176"/>
    </location>
</feature>
<dbReference type="SMART" id="SM00355">
    <property type="entry name" value="ZnF_C2H2"/>
    <property type="match status" value="9"/>
</dbReference>
<evidence type="ECO:0000256" key="11">
    <source>
        <dbReference type="SAM" id="MobiDB-lite"/>
    </source>
</evidence>
<dbReference type="InterPro" id="IPR036236">
    <property type="entry name" value="Znf_C2H2_sf"/>
</dbReference>
<dbReference type="RefSeq" id="XP_022242503.1">
    <property type="nucleotide sequence ID" value="XM_022386795.1"/>
</dbReference>
<dbReference type="Gene3D" id="3.30.160.60">
    <property type="entry name" value="Classic Zinc Finger"/>
    <property type="match status" value="7"/>
</dbReference>
<proteinExistence type="predicted"/>
<dbReference type="SUPFAM" id="SSF57667">
    <property type="entry name" value="beta-beta-alpha zinc fingers"/>
    <property type="match status" value="4"/>
</dbReference>
<evidence type="ECO:0000256" key="10">
    <source>
        <dbReference type="RuleBase" id="RU000682"/>
    </source>
</evidence>
<feature type="compositionally biased region" description="Basic and acidic residues" evidence="11">
    <location>
        <begin position="837"/>
        <end position="847"/>
    </location>
</feature>
<keyword evidence="4 8" id="KW-0863">Zinc-finger</keyword>
<dbReference type="SMART" id="SM00389">
    <property type="entry name" value="HOX"/>
    <property type="match status" value="1"/>
</dbReference>
<comment type="subcellular location">
    <subcellularLocation>
        <location evidence="1 9 10">Nucleus</location>
    </subcellularLocation>
</comment>
<feature type="domain" description="C2H2-type" evidence="13">
    <location>
        <begin position="235"/>
        <end position="254"/>
    </location>
</feature>
<evidence type="ECO:0000256" key="2">
    <source>
        <dbReference type="ARBA" id="ARBA00022723"/>
    </source>
</evidence>
<dbReference type="Gene3D" id="1.10.10.60">
    <property type="entry name" value="Homeodomain-like"/>
    <property type="match status" value="1"/>
</dbReference>
<evidence type="ECO:0000313" key="15">
    <source>
        <dbReference type="RefSeq" id="XP_022242503.1"/>
    </source>
</evidence>
<feature type="compositionally biased region" description="Polar residues" evidence="11">
    <location>
        <begin position="377"/>
        <end position="395"/>
    </location>
</feature>
<feature type="domain" description="C2H2-type" evidence="13">
    <location>
        <begin position="207"/>
        <end position="234"/>
    </location>
</feature>
<dbReference type="PROSITE" id="PS00028">
    <property type="entry name" value="ZINC_FINGER_C2H2_1"/>
    <property type="match status" value="4"/>
</dbReference>
<keyword evidence="3" id="KW-0677">Repeat</keyword>
<evidence type="ECO:0000256" key="4">
    <source>
        <dbReference type="ARBA" id="ARBA00022771"/>
    </source>
</evidence>
<dbReference type="InterPro" id="IPR051574">
    <property type="entry name" value="ZnF_E-box_Homeobox"/>
</dbReference>
<protein>
    <submittedName>
        <fullName evidence="15">Zinc finger protein 1-like isoform X1</fullName>
    </submittedName>
</protein>
<feature type="region of interest" description="Disordered" evidence="11">
    <location>
        <begin position="936"/>
        <end position="1037"/>
    </location>
</feature>
<dbReference type="PANTHER" id="PTHR24391:SF27">
    <property type="entry name" value="ZINC FINGER PROTEIN 1"/>
    <property type="match status" value="1"/>
</dbReference>
<reference evidence="15" key="1">
    <citation type="submission" date="2025-08" db="UniProtKB">
        <authorList>
            <consortium name="RefSeq"/>
        </authorList>
    </citation>
    <scope>IDENTIFICATION</scope>
    <source>
        <tissue evidence="15">Muscle</tissue>
    </source>
</reference>
<keyword evidence="2" id="KW-0479">Metal-binding</keyword>
<dbReference type="Pfam" id="PF13894">
    <property type="entry name" value="zf-C2H2_4"/>
    <property type="match status" value="1"/>
</dbReference>
<feature type="region of interest" description="Disordered" evidence="11">
    <location>
        <begin position="900"/>
        <end position="920"/>
    </location>
</feature>
<dbReference type="Pfam" id="PF00096">
    <property type="entry name" value="zf-C2H2"/>
    <property type="match status" value="2"/>
</dbReference>
<keyword evidence="9 10" id="KW-0371">Homeobox</keyword>
<dbReference type="PANTHER" id="PTHR24391">
    <property type="entry name" value="HISTONE H4 TRANSCRIPTION FACTOR-RELATED"/>
    <property type="match status" value="1"/>
</dbReference>
<evidence type="ECO:0000259" key="13">
    <source>
        <dbReference type="PROSITE" id="PS50157"/>
    </source>
</evidence>
<gene>
    <name evidence="15" type="primary">LOC106460149</name>
</gene>
<feature type="compositionally biased region" description="Polar residues" evidence="11">
    <location>
        <begin position="826"/>
        <end position="836"/>
    </location>
</feature>
<feature type="domain" description="Homeobox" evidence="12">
    <location>
        <begin position="614"/>
        <end position="674"/>
    </location>
</feature>
<feature type="domain" description="C2H2-type" evidence="13">
    <location>
        <begin position="1098"/>
        <end position="1126"/>
    </location>
</feature>
<evidence type="ECO:0000313" key="14">
    <source>
        <dbReference type="Proteomes" id="UP000694941"/>
    </source>
</evidence>
<dbReference type="Pfam" id="PF13912">
    <property type="entry name" value="zf-C2H2_6"/>
    <property type="match status" value="1"/>
</dbReference>
<feature type="compositionally biased region" description="Basic and acidic residues" evidence="11">
    <location>
        <begin position="33"/>
        <end position="64"/>
    </location>
</feature>
<evidence type="ECO:0000256" key="1">
    <source>
        <dbReference type="ARBA" id="ARBA00004123"/>
    </source>
</evidence>
<evidence type="ECO:0000256" key="5">
    <source>
        <dbReference type="ARBA" id="ARBA00022833"/>
    </source>
</evidence>
<organism evidence="14 15">
    <name type="scientific">Limulus polyphemus</name>
    <name type="common">Atlantic horseshoe crab</name>
    <dbReference type="NCBI Taxonomy" id="6850"/>
    <lineage>
        <taxon>Eukaryota</taxon>
        <taxon>Metazoa</taxon>
        <taxon>Ecdysozoa</taxon>
        <taxon>Arthropoda</taxon>
        <taxon>Chelicerata</taxon>
        <taxon>Merostomata</taxon>
        <taxon>Xiphosura</taxon>
        <taxon>Limulidae</taxon>
        <taxon>Limulus</taxon>
    </lineage>
</organism>
<keyword evidence="7 9" id="KW-0539">Nucleus</keyword>
<dbReference type="GeneID" id="106460149"/>
<evidence type="ECO:0000256" key="3">
    <source>
        <dbReference type="ARBA" id="ARBA00022737"/>
    </source>
</evidence>
<keyword evidence="5" id="KW-0862">Zinc</keyword>
<feature type="region of interest" description="Disordered" evidence="11">
    <location>
        <begin position="826"/>
        <end position="847"/>
    </location>
</feature>
<evidence type="ECO:0000256" key="7">
    <source>
        <dbReference type="ARBA" id="ARBA00023242"/>
    </source>
</evidence>
<dbReference type="InterPro" id="IPR013087">
    <property type="entry name" value="Znf_C2H2_type"/>
</dbReference>
<keyword evidence="14" id="KW-1185">Reference proteome</keyword>
<name>A0ABM1SFU8_LIMPO</name>
<dbReference type="Proteomes" id="UP000694941">
    <property type="component" value="Unplaced"/>
</dbReference>
<dbReference type="SUPFAM" id="SSF46689">
    <property type="entry name" value="Homeodomain-like"/>
    <property type="match status" value="1"/>
</dbReference>
<feature type="DNA-binding region" description="Homeobox" evidence="9">
    <location>
        <begin position="616"/>
        <end position="675"/>
    </location>
</feature>
<keyword evidence="6 9" id="KW-0238">DNA-binding</keyword>
<evidence type="ECO:0000256" key="9">
    <source>
        <dbReference type="PROSITE-ProRule" id="PRU00108"/>
    </source>
</evidence>
<feature type="domain" description="C2H2-type" evidence="13">
    <location>
        <begin position="1042"/>
        <end position="1069"/>
    </location>
</feature>
<evidence type="ECO:0000256" key="6">
    <source>
        <dbReference type="ARBA" id="ARBA00023125"/>
    </source>
</evidence>
<dbReference type="PROSITE" id="PS50157">
    <property type="entry name" value="ZINC_FINGER_C2H2_2"/>
    <property type="match status" value="8"/>
</dbReference>
<dbReference type="InterPro" id="IPR001356">
    <property type="entry name" value="HD"/>
</dbReference>
<feature type="domain" description="C2H2-type" evidence="13">
    <location>
        <begin position="517"/>
        <end position="544"/>
    </location>
</feature>